<gene>
    <name evidence="3" type="ORF">E3N88_32928</name>
</gene>
<evidence type="ECO:0000313" key="3">
    <source>
        <dbReference type="EMBL" id="KAD3337408.1"/>
    </source>
</evidence>
<feature type="region of interest" description="Disordered" evidence="1">
    <location>
        <begin position="748"/>
        <end position="803"/>
    </location>
</feature>
<dbReference type="InterPro" id="IPR001584">
    <property type="entry name" value="Integrase_cat-core"/>
</dbReference>
<evidence type="ECO:0000259" key="2">
    <source>
        <dbReference type="PROSITE" id="PS50994"/>
    </source>
</evidence>
<dbReference type="EMBL" id="SZYD01000016">
    <property type="protein sequence ID" value="KAD3337408.1"/>
    <property type="molecule type" value="Genomic_DNA"/>
</dbReference>
<dbReference type="GO" id="GO:0015074">
    <property type="term" value="P:DNA integration"/>
    <property type="evidence" value="ECO:0007669"/>
    <property type="project" value="InterPro"/>
</dbReference>
<dbReference type="InterPro" id="IPR036397">
    <property type="entry name" value="RNaseH_sf"/>
</dbReference>
<dbReference type="OrthoDB" id="1297858at2759"/>
<reference evidence="3 4" key="1">
    <citation type="submission" date="2019-05" db="EMBL/GenBank/DDBJ databases">
        <title>Mikania micrantha, genome provides insights into the molecular mechanism of rapid growth.</title>
        <authorList>
            <person name="Liu B."/>
        </authorList>
    </citation>
    <scope>NUCLEOTIDE SEQUENCE [LARGE SCALE GENOMIC DNA]</scope>
    <source>
        <strain evidence="3">NLD-2019</strain>
        <tissue evidence="3">Leaf</tissue>
    </source>
</reference>
<dbReference type="AlphaFoldDB" id="A0A5N6MCH0"/>
<dbReference type="Pfam" id="PF14299">
    <property type="entry name" value="PP2"/>
    <property type="match status" value="2"/>
</dbReference>
<dbReference type="PANTHER" id="PTHR33116">
    <property type="entry name" value="REVERSE TRANSCRIPTASE ZINC-BINDING DOMAIN-CONTAINING PROTEIN-RELATED-RELATED"/>
    <property type="match status" value="1"/>
</dbReference>
<protein>
    <recommendedName>
        <fullName evidence="2">Integrase catalytic domain-containing protein</fullName>
    </recommendedName>
</protein>
<dbReference type="PANTHER" id="PTHR33116:SF78">
    <property type="entry name" value="OS12G0587133 PROTEIN"/>
    <property type="match status" value="1"/>
</dbReference>
<dbReference type="InterPro" id="IPR012337">
    <property type="entry name" value="RNaseH-like_sf"/>
</dbReference>
<dbReference type="InterPro" id="IPR025886">
    <property type="entry name" value="PP2-like"/>
</dbReference>
<sequence length="1063" mass="121252">MIVPASLRAYQSIAYECLHYERKNRPTESMLVSKLKEALRFQEDIEIWKEKLPKDSKEIIKISKTPDTLSNLSNKELYEKLSEGILLKRGKSCLSVNNNGDRNEIVSATMFSFENKILHKPISLQNSRFKRVVKSMDITNLRIQIKIKTQLLSPNVIYGAHLVFKFCDPRKFSSKLIYVNLKYKMGSETLHAYFATHDKDEWMTIELCRFISRKKDINFKVLLESLSPYYCGSGAIYVEGILFQAIDDATFKVKPNSNSVQQLLVDYDEINEITQLEDDEKSFSPSIGNEKSCHMLPAKMVLYPESSNVKCFKWKSLAEPESRFLEVAELLSRQGFRIKCKIETQKLSPDTDYACYLVFKLSQKCHGLRCPVKVRDASFLKQIAKTLKISSQCKEHRDENKQKGEKSDRQGDPLSPFLFILVMEALEIVMSKACENGIYQGIKLPTSDTLISHLLFADDAIFLGDGTTSNMKNLMRILRCFKAASGLSVNYIKSNVYTVGIDDSQVNLLAQCSKCKIGSFPFTYLGLPVGANMNYIKNWKPVIDIFESRLSLWKAKTLSFGGKITLIKSVLGSLPIYYFSFFKAPNHVIESLERIRRRFLWGDSSNSNKISWIAWERMMAPKVMGGGGIGSLKASNISLLSKWWWRAKNDTGTKWLHEVLLKSSLTGIWKNIASIDKEWLKRSINMEEALREANGFFSTKEVRLLGENDESVMNESLMAYARENGPFGHIAPWQAMRKSTKWHPVPKLQTSTRTKTSSSGKYTTTQSDSTGRCFVNLNESDEEVEMDMPPPTSPQRPSGRNNKALPCNGVYETVMCIDNLGNGVFQIDSSNGVDKACLWHCRLGHINKKRMAQLQKDGVLESFDLRSDDTCESCLLGKMTKSPFTGFCERGEGLLDLIHTDVCGPFRSTTRDANRFYVTFTDDYSKYGYIYLIKHKSETFEKFKEFKQEVENQLGRKIKMFRSDRGGEYLSIEFHDYLKECGIVSQLTPPRTPQLNGVAERRNRTLLDMVVVLLEDVVLERALSVAAVKDGGPLSDIVKVVLNVVQSKWSIYWWKTIHIYLLT</sequence>
<dbReference type="Pfam" id="PF13976">
    <property type="entry name" value="gag_pre-integrs"/>
    <property type="match status" value="1"/>
</dbReference>
<dbReference type="GO" id="GO:0003676">
    <property type="term" value="F:nucleic acid binding"/>
    <property type="evidence" value="ECO:0007669"/>
    <property type="project" value="InterPro"/>
</dbReference>
<dbReference type="PROSITE" id="PS50994">
    <property type="entry name" value="INTEGRASE"/>
    <property type="match status" value="1"/>
</dbReference>
<evidence type="ECO:0000313" key="4">
    <source>
        <dbReference type="Proteomes" id="UP000326396"/>
    </source>
</evidence>
<name>A0A5N6MCH0_9ASTR</name>
<evidence type="ECO:0000256" key="1">
    <source>
        <dbReference type="SAM" id="MobiDB-lite"/>
    </source>
</evidence>
<accession>A0A5N6MCH0</accession>
<organism evidence="3 4">
    <name type="scientific">Mikania micrantha</name>
    <name type="common">bitter vine</name>
    <dbReference type="NCBI Taxonomy" id="192012"/>
    <lineage>
        <taxon>Eukaryota</taxon>
        <taxon>Viridiplantae</taxon>
        <taxon>Streptophyta</taxon>
        <taxon>Embryophyta</taxon>
        <taxon>Tracheophyta</taxon>
        <taxon>Spermatophyta</taxon>
        <taxon>Magnoliopsida</taxon>
        <taxon>eudicotyledons</taxon>
        <taxon>Gunneridae</taxon>
        <taxon>Pentapetalae</taxon>
        <taxon>asterids</taxon>
        <taxon>campanulids</taxon>
        <taxon>Asterales</taxon>
        <taxon>Asteraceae</taxon>
        <taxon>Asteroideae</taxon>
        <taxon>Heliantheae alliance</taxon>
        <taxon>Eupatorieae</taxon>
        <taxon>Mikania</taxon>
    </lineage>
</organism>
<dbReference type="InterPro" id="IPR000477">
    <property type="entry name" value="RT_dom"/>
</dbReference>
<dbReference type="Gene3D" id="3.30.420.10">
    <property type="entry name" value="Ribonuclease H-like superfamily/Ribonuclease H"/>
    <property type="match status" value="1"/>
</dbReference>
<keyword evidence="4" id="KW-1185">Reference proteome</keyword>
<feature type="domain" description="Integrase catalytic" evidence="2">
    <location>
        <begin position="879"/>
        <end position="1063"/>
    </location>
</feature>
<proteinExistence type="predicted"/>
<comment type="caution">
    <text evidence="3">The sequence shown here is derived from an EMBL/GenBank/DDBJ whole genome shotgun (WGS) entry which is preliminary data.</text>
</comment>
<dbReference type="Proteomes" id="UP000326396">
    <property type="component" value="Linkage Group LG6"/>
</dbReference>
<dbReference type="Pfam" id="PF00078">
    <property type="entry name" value="RVT_1"/>
    <property type="match status" value="1"/>
</dbReference>
<dbReference type="Pfam" id="PF00665">
    <property type="entry name" value="rve"/>
    <property type="match status" value="1"/>
</dbReference>
<dbReference type="InterPro" id="IPR025724">
    <property type="entry name" value="GAG-pre-integrase_dom"/>
</dbReference>
<feature type="compositionally biased region" description="Low complexity" evidence="1">
    <location>
        <begin position="749"/>
        <end position="767"/>
    </location>
</feature>
<dbReference type="SUPFAM" id="SSF53098">
    <property type="entry name" value="Ribonuclease H-like"/>
    <property type="match status" value="1"/>
</dbReference>